<dbReference type="RefSeq" id="WP_394835433.1">
    <property type="nucleotide sequence ID" value="NZ_CP089929.1"/>
</dbReference>
<accession>A0ABZ2L600</accession>
<feature type="compositionally biased region" description="Gly residues" evidence="1">
    <location>
        <begin position="260"/>
        <end position="270"/>
    </location>
</feature>
<feature type="signal peptide" evidence="3">
    <location>
        <begin position="1"/>
        <end position="28"/>
    </location>
</feature>
<proteinExistence type="predicted"/>
<gene>
    <name evidence="4" type="ORF">LVJ94_00720</name>
</gene>
<protein>
    <submittedName>
        <fullName evidence="4">Uncharacterized protein</fullName>
    </submittedName>
</protein>
<feature type="region of interest" description="Disordered" evidence="1">
    <location>
        <begin position="260"/>
        <end position="308"/>
    </location>
</feature>
<keyword evidence="3" id="KW-0732">Signal</keyword>
<evidence type="ECO:0000313" key="5">
    <source>
        <dbReference type="Proteomes" id="UP001374803"/>
    </source>
</evidence>
<keyword evidence="2" id="KW-1133">Transmembrane helix</keyword>
<feature type="transmembrane region" description="Helical" evidence="2">
    <location>
        <begin position="317"/>
        <end position="334"/>
    </location>
</feature>
<keyword evidence="2" id="KW-0812">Transmembrane</keyword>
<feature type="chain" id="PRO_5047236076" evidence="3">
    <location>
        <begin position="29"/>
        <end position="340"/>
    </location>
</feature>
<dbReference type="Proteomes" id="UP001374803">
    <property type="component" value="Chromosome"/>
</dbReference>
<keyword evidence="5" id="KW-1185">Reference proteome</keyword>
<evidence type="ECO:0000256" key="1">
    <source>
        <dbReference type="SAM" id="MobiDB-lite"/>
    </source>
</evidence>
<evidence type="ECO:0000256" key="3">
    <source>
        <dbReference type="SAM" id="SignalP"/>
    </source>
</evidence>
<name>A0ABZ2L600_9BACT</name>
<reference evidence="4" key="1">
    <citation type="submission" date="2021-12" db="EMBL/GenBank/DDBJ databases">
        <title>Discovery of the Pendulisporaceae a myxobacterial family with distinct sporulation behavior and unique specialized metabolism.</title>
        <authorList>
            <person name="Garcia R."/>
            <person name="Popoff A."/>
            <person name="Bader C.D."/>
            <person name="Loehr J."/>
            <person name="Walesch S."/>
            <person name="Walt C."/>
            <person name="Boldt J."/>
            <person name="Bunk B."/>
            <person name="Haeckl F.J.F.P.J."/>
            <person name="Gunesch A.P."/>
            <person name="Birkelbach J."/>
            <person name="Nuebel U."/>
            <person name="Pietschmann T."/>
            <person name="Bach T."/>
            <person name="Mueller R."/>
        </authorList>
    </citation>
    <scope>NUCLEOTIDE SEQUENCE</scope>
    <source>
        <strain evidence="4">MSr11367</strain>
    </source>
</reference>
<evidence type="ECO:0000256" key="2">
    <source>
        <dbReference type="SAM" id="Phobius"/>
    </source>
</evidence>
<keyword evidence="2" id="KW-0472">Membrane</keyword>
<evidence type="ECO:0000313" key="4">
    <source>
        <dbReference type="EMBL" id="WXB05785.1"/>
    </source>
</evidence>
<dbReference type="EMBL" id="CP089983">
    <property type="protein sequence ID" value="WXB05785.1"/>
    <property type="molecule type" value="Genomic_DNA"/>
</dbReference>
<organism evidence="4 5">
    <name type="scientific">Pendulispora rubella</name>
    <dbReference type="NCBI Taxonomy" id="2741070"/>
    <lineage>
        <taxon>Bacteria</taxon>
        <taxon>Pseudomonadati</taxon>
        <taxon>Myxococcota</taxon>
        <taxon>Myxococcia</taxon>
        <taxon>Myxococcales</taxon>
        <taxon>Sorangiineae</taxon>
        <taxon>Pendulisporaceae</taxon>
        <taxon>Pendulispora</taxon>
    </lineage>
</organism>
<feature type="compositionally biased region" description="Basic and acidic residues" evidence="1">
    <location>
        <begin position="273"/>
        <end position="288"/>
    </location>
</feature>
<sequence length="340" mass="33998">MTFRPWKPFALAFAFAAVFVTTARPAAARNCFDDSDCASPTPACNGGQCAECSATNRGQCSGRSPACLLPVGICGCENDGQCGDATSGLLCTRPAPASGSAPYCRAGCAQGRNGCAEGYTCNSGRCSKNLCSFLNPCNATPADQCPVLTCVECSTNDHCSGKPGATVCETSTNTCVQCNGNADCGSSPHGRICRAGGSPQRSCGCNTDTDCGAERICDETLKVCTDGCRIPGGGKCPSGNHCFAGDDGGAACVPIDGGTGTGDAGRGDGGSTDARDGGSRDAGRDAGRTDGGGGGNPSDPSLEGGGWSCAMSPAEDALPIGGLLAVGGLMALFMRRRPRR</sequence>